<dbReference type="PANTHER" id="PTHR34796">
    <property type="entry name" value="EXPRESSED PROTEIN"/>
    <property type="match status" value="1"/>
</dbReference>
<gene>
    <name evidence="2" type="ordered locus">MULP_01012</name>
</gene>
<feature type="compositionally biased region" description="Basic and acidic residues" evidence="1">
    <location>
        <begin position="1"/>
        <end position="25"/>
    </location>
</feature>
<protein>
    <recommendedName>
        <fullName evidence="4">DUF309 domain-containing protein</fullName>
    </recommendedName>
</protein>
<dbReference type="PANTHER" id="PTHR34796:SF1">
    <property type="entry name" value="EXPRESSED PROTEIN"/>
    <property type="match status" value="1"/>
</dbReference>
<dbReference type="AlphaFoldDB" id="L7V4D7"/>
<evidence type="ECO:0000256" key="1">
    <source>
        <dbReference type="SAM" id="MobiDB-lite"/>
    </source>
</evidence>
<dbReference type="Proteomes" id="UP000011157">
    <property type="component" value="Chromosome"/>
</dbReference>
<feature type="region of interest" description="Disordered" evidence="1">
    <location>
        <begin position="1"/>
        <end position="39"/>
    </location>
</feature>
<dbReference type="Pfam" id="PF03745">
    <property type="entry name" value="DUF309"/>
    <property type="match status" value="1"/>
</dbReference>
<dbReference type="InterPro" id="IPR023203">
    <property type="entry name" value="TTHA0068_sf"/>
</dbReference>
<dbReference type="InterPro" id="IPR005500">
    <property type="entry name" value="DUF309"/>
</dbReference>
<dbReference type="SUPFAM" id="SSF140663">
    <property type="entry name" value="TTHA0068-like"/>
    <property type="match status" value="1"/>
</dbReference>
<dbReference type="PATRIC" id="fig|459424.11.peg.1038"/>
<evidence type="ECO:0000313" key="2">
    <source>
        <dbReference type="EMBL" id="AGC61037.1"/>
    </source>
</evidence>
<dbReference type="RefSeq" id="WP_015354586.1">
    <property type="nucleotide sequence ID" value="NC_020133.1"/>
</dbReference>
<keyword evidence="3" id="KW-1185">Reference proteome</keyword>
<reference evidence="2 3" key="1">
    <citation type="journal article" date="2013" name="J. Bacteriol.">
        <title>Complete Genome Sequence of the Frog Pathogen Mycobacterium ulcerans Ecovar Liflandii.</title>
        <authorList>
            <person name="Tobias N.J."/>
            <person name="Doig K.D."/>
            <person name="Medema M.H."/>
            <person name="Chen H."/>
            <person name="Haring V."/>
            <person name="Moore R."/>
            <person name="Seemann T."/>
            <person name="Stinear T.P."/>
        </authorList>
    </citation>
    <scope>NUCLEOTIDE SEQUENCE [LARGE SCALE GENOMIC DNA]</scope>
    <source>
        <strain evidence="2 3">128FXT</strain>
    </source>
</reference>
<evidence type="ECO:0008006" key="4">
    <source>
        <dbReference type="Google" id="ProtNLM"/>
    </source>
</evidence>
<organism evidence="2 3">
    <name type="scientific">Mycobacterium liflandii (strain 128FXT)</name>
    <dbReference type="NCBI Taxonomy" id="459424"/>
    <lineage>
        <taxon>Bacteria</taxon>
        <taxon>Bacillati</taxon>
        <taxon>Actinomycetota</taxon>
        <taxon>Actinomycetes</taxon>
        <taxon>Mycobacteriales</taxon>
        <taxon>Mycobacteriaceae</taxon>
        <taxon>Mycobacterium</taxon>
        <taxon>Mycobacterium ulcerans group</taxon>
    </lineage>
</organism>
<name>L7V4D7_MYCL1</name>
<dbReference type="KEGG" id="mli:MULP_01012"/>
<accession>L7V4D7</accession>
<dbReference type="Gene3D" id="1.10.3450.10">
    <property type="entry name" value="TTHA0068-like"/>
    <property type="match status" value="1"/>
</dbReference>
<proteinExistence type="predicted"/>
<dbReference type="EMBL" id="CP003899">
    <property type="protein sequence ID" value="AGC61037.1"/>
    <property type="molecule type" value="Genomic_DNA"/>
</dbReference>
<evidence type="ECO:0000313" key="3">
    <source>
        <dbReference type="Proteomes" id="UP000011157"/>
    </source>
</evidence>
<dbReference type="HOGENOM" id="CLU_125317_0_0_11"/>
<sequence length="167" mass="18146">MVATPERDRDEFGRPRNARPRDALRRPLPRGSQGVARTPDHLELRPTETLAYGQDLLNRGLAFNAHEVFEAAWKNGPDDERILWQGLAQLAVGITHVQRGNRKGAAALLRRAAARLANIAQPAPYAVDTAGLIAAAITLADDLAEGATITPTRLRLRLVNPGLSSTH</sequence>